<dbReference type="GO" id="GO:0008745">
    <property type="term" value="F:N-acetylmuramoyl-L-alanine amidase activity"/>
    <property type="evidence" value="ECO:0007669"/>
    <property type="project" value="InterPro"/>
</dbReference>
<dbReference type="Proteomes" id="UP000291189">
    <property type="component" value="Unassembled WGS sequence"/>
</dbReference>
<evidence type="ECO:0000256" key="1">
    <source>
        <dbReference type="ARBA" id="ARBA00022801"/>
    </source>
</evidence>
<dbReference type="OrthoDB" id="3719185at2"/>
<sequence length="399" mass="43007">MTDPAPASPQSPQSSGAGARVFRVGDTGPAVAEIRARLDLLGLVGEDSAAPATYDAALDRAVRAFQQQRGLSVDGVVGPQTYRMLEEARWRLGDRLLTHAPGAVLSGDDVIALQQRLLDLGFQVGKIDGRFGRRTELAVREFQRNVGVPPDGTCGPATLKALTRLAPIVRGGRPNAMRAEERIRDAGPQLTGKIVVIDPCVARMPEAVKEQDAGIAARAETLISDLANRVEGRLVATGVQAYLTKRAGADEATEVERAEFANRTDAHLVISLQVDASSNADAAGVSTYFFGLDAHHAWSSAGERFASLVQREIVARTDLTDLRSHAKNWDLLRRTKMPAVRIDVGYLTNPGDAARLGDPAFRDVVAEAIVVAVQRMYLSPETDTRTGFLRFDELRAAVR</sequence>
<gene>
    <name evidence="4" type="ORF">ETU37_17700</name>
</gene>
<dbReference type="PANTHER" id="PTHR30404">
    <property type="entry name" value="N-ACETYLMURAMOYL-L-ALANINE AMIDASE"/>
    <property type="match status" value="1"/>
</dbReference>
<dbReference type="Pfam" id="PF01471">
    <property type="entry name" value="PG_binding_1"/>
    <property type="match status" value="2"/>
</dbReference>
<evidence type="ECO:0000313" key="5">
    <source>
        <dbReference type="Proteomes" id="UP000291189"/>
    </source>
</evidence>
<dbReference type="PANTHER" id="PTHR30404:SF0">
    <property type="entry name" value="N-ACETYLMURAMOYL-L-ALANINE AMIDASE AMIC"/>
    <property type="match status" value="1"/>
</dbReference>
<dbReference type="InterPro" id="IPR050695">
    <property type="entry name" value="N-acetylmuramoyl_amidase_3"/>
</dbReference>
<dbReference type="Gene3D" id="1.10.101.10">
    <property type="entry name" value="PGBD-like superfamily/PGBD"/>
    <property type="match status" value="2"/>
</dbReference>
<dbReference type="InterPro" id="IPR002508">
    <property type="entry name" value="MurNAc-LAA_cat"/>
</dbReference>
<dbReference type="EMBL" id="SDPU01000032">
    <property type="protein sequence ID" value="RYU10232.1"/>
    <property type="molecule type" value="Genomic_DNA"/>
</dbReference>
<dbReference type="SUPFAM" id="SSF53187">
    <property type="entry name" value="Zn-dependent exopeptidases"/>
    <property type="match status" value="1"/>
</dbReference>
<dbReference type="Pfam" id="PF01520">
    <property type="entry name" value="Amidase_3"/>
    <property type="match status" value="1"/>
</dbReference>
<keyword evidence="5" id="KW-1185">Reference proteome</keyword>
<dbReference type="InterPro" id="IPR036365">
    <property type="entry name" value="PGBD-like_sf"/>
</dbReference>
<organism evidence="4 5">
    <name type="scientific">Nocardioides iriomotensis</name>
    <dbReference type="NCBI Taxonomy" id="715784"/>
    <lineage>
        <taxon>Bacteria</taxon>
        <taxon>Bacillati</taxon>
        <taxon>Actinomycetota</taxon>
        <taxon>Actinomycetes</taxon>
        <taxon>Propionibacteriales</taxon>
        <taxon>Nocardioidaceae</taxon>
        <taxon>Nocardioides</taxon>
    </lineage>
</organism>
<dbReference type="GO" id="GO:0030288">
    <property type="term" value="C:outer membrane-bounded periplasmic space"/>
    <property type="evidence" value="ECO:0007669"/>
    <property type="project" value="TreeGrafter"/>
</dbReference>
<name>A0A4Q5IW15_9ACTN</name>
<dbReference type="SUPFAM" id="SSF47090">
    <property type="entry name" value="PGBD-like"/>
    <property type="match status" value="2"/>
</dbReference>
<dbReference type="Gene3D" id="3.40.630.40">
    <property type="entry name" value="Zn-dependent exopeptidases"/>
    <property type="match status" value="1"/>
</dbReference>
<accession>A0A4Q5IW15</accession>
<evidence type="ECO:0000259" key="3">
    <source>
        <dbReference type="SMART" id="SM00646"/>
    </source>
</evidence>
<keyword evidence="1" id="KW-0378">Hydrolase</keyword>
<feature type="compositionally biased region" description="Low complexity" evidence="2">
    <location>
        <begin position="1"/>
        <end position="19"/>
    </location>
</feature>
<evidence type="ECO:0000256" key="2">
    <source>
        <dbReference type="SAM" id="MobiDB-lite"/>
    </source>
</evidence>
<dbReference type="CDD" id="cd02696">
    <property type="entry name" value="MurNAc-LAA"/>
    <property type="match status" value="1"/>
</dbReference>
<dbReference type="InterPro" id="IPR002477">
    <property type="entry name" value="Peptidoglycan-bd-like"/>
</dbReference>
<reference evidence="4 5" key="1">
    <citation type="submission" date="2019-01" db="EMBL/GenBank/DDBJ databases">
        <title>Nocardioides guangzhouensis sp. nov., an actinobacterium isolated from soil.</title>
        <authorList>
            <person name="Fu Y."/>
            <person name="Cai Y."/>
            <person name="Lin Z."/>
            <person name="Chen P."/>
        </authorList>
    </citation>
    <scope>NUCLEOTIDE SEQUENCE [LARGE SCALE GENOMIC DNA]</scope>
    <source>
        <strain evidence="4 5">NBRC 105384</strain>
    </source>
</reference>
<dbReference type="AlphaFoldDB" id="A0A4Q5IW15"/>
<dbReference type="InterPro" id="IPR036366">
    <property type="entry name" value="PGBDSf"/>
</dbReference>
<protein>
    <submittedName>
        <fullName evidence="4">N-acetylmuramoyl-L-alanine amidase</fullName>
    </submittedName>
</protein>
<comment type="caution">
    <text evidence="4">The sequence shown here is derived from an EMBL/GenBank/DDBJ whole genome shotgun (WGS) entry which is preliminary data.</text>
</comment>
<dbReference type="GO" id="GO:0009253">
    <property type="term" value="P:peptidoglycan catabolic process"/>
    <property type="evidence" value="ECO:0007669"/>
    <property type="project" value="InterPro"/>
</dbReference>
<proteinExistence type="predicted"/>
<feature type="region of interest" description="Disordered" evidence="2">
    <location>
        <begin position="1"/>
        <end position="21"/>
    </location>
</feature>
<dbReference type="RefSeq" id="WP_129988669.1">
    <property type="nucleotide sequence ID" value="NZ_SDPU01000032.1"/>
</dbReference>
<evidence type="ECO:0000313" key="4">
    <source>
        <dbReference type="EMBL" id="RYU10232.1"/>
    </source>
</evidence>
<dbReference type="SMART" id="SM00646">
    <property type="entry name" value="Ami_3"/>
    <property type="match status" value="1"/>
</dbReference>
<feature type="domain" description="MurNAc-LAA" evidence="3">
    <location>
        <begin position="258"/>
        <end position="374"/>
    </location>
</feature>